<name>A0A087C1D9_9BIFI</name>
<comment type="caution">
    <text evidence="2">The sequence shown here is derived from an EMBL/GenBank/DDBJ whole genome shotgun (WGS) entry which is preliminary data.</text>
</comment>
<sequence>MGFAACGSSSGSTASQQVQTKSQSSTEQPKPSPARSGSKAAVPKAPENNADALKTAVKQYSDAFFNGSGMGAYALLSQRCQAVNDEATFETSVVAAGQQYKGALPVMTSISVNVTGNTGTATYSYDRGDFDQANQPWTFERGGWKYNQC</sequence>
<evidence type="ECO:0000313" key="2">
    <source>
        <dbReference type="EMBL" id="KFI77089.1"/>
    </source>
</evidence>
<reference evidence="2 3" key="1">
    <citation type="submission" date="2014-03" db="EMBL/GenBank/DDBJ databases">
        <title>Genomics of Bifidobacteria.</title>
        <authorList>
            <person name="Ventura M."/>
            <person name="Milani C."/>
            <person name="Lugli G.A."/>
        </authorList>
    </citation>
    <scope>NUCLEOTIDE SEQUENCE [LARGE SCALE GENOMIC DNA]</scope>
    <source>
        <strain evidence="2 3">DSM 21395</strain>
    </source>
</reference>
<dbReference type="eggNOG" id="ENOG5032C8R">
    <property type="taxonomic scope" value="Bacteria"/>
</dbReference>
<dbReference type="EMBL" id="JGZE01000010">
    <property type="protein sequence ID" value="KFI77089.1"/>
    <property type="molecule type" value="Genomic_DNA"/>
</dbReference>
<proteinExistence type="predicted"/>
<evidence type="ECO:0000256" key="1">
    <source>
        <dbReference type="SAM" id="MobiDB-lite"/>
    </source>
</evidence>
<keyword evidence="3" id="KW-1185">Reference proteome</keyword>
<evidence type="ECO:0000313" key="3">
    <source>
        <dbReference type="Proteomes" id="UP000029082"/>
    </source>
</evidence>
<organism evidence="2 3">
    <name type="scientific">Bifidobacterium mongoliense DSM 21395</name>
    <dbReference type="NCBI Taxonomy" id="1437603"/>
    <lineage>
        <taxon>Bacteria</taxon>
        <taxon>Bacillati</taxon>
        <taxon>Actinomycetota</taxon>
        <taxon>Actinomycetes</taxon>
        <taxon>Bifidobacteriales</taxon>
        <taxon>Bifidobacteriaceae</taxon>
        <taxon>Bifidobacterium</taxon>
    </lineage>
</organism>
<gene>
    <name evidence="2" type="ORF">BMON_0649</name>
</gene>
<protein>
    <submittedName>
        <fullName evidence="2">Putative IS1650 family transposase</fullName>
    </submittedName>
</protein>
<dbReference type="Proteomes" id="UP000029082">
    <property type="component" value="Unassembled WGS sequence"/>
</dbReference>
<dbReference type="AlphaFoldDB" id="A0A087C1D9"/>
<feature type="compositionally biased region" description="Low complexity" evidence="1">
    <location>
        <begin position="1"/>
        <end position="28"/>
    </location>
</feature>
<accession>A0A087C1D9</accession>
<feature type="region of interest" description="Disordered" evidence="1">
    <location>
        <begin position="1"/>
        <end position="50"/>
    </location>
</feature>